<proteinExistence type="predicted"/>
<gene>
    <name evidence="2" type="ORF">OH76DRAFT_1399110</name>
</gene>
<evidence type="ECO:0000313" key="2">
    <source>
        <dbReference type="EMBL" id="RDX53940.1"/>
    </source>
</evidence>
<evidence type="ECO:0000313" key="3">
    <source>
        <dbReference type="Proteomes" id="UP000256964"/>
    </source>
</evidence>
<accession>A0A371DN25</accession>
<dbReference type="OrthoDB" id="2159786at2759"/>
<dbReference type="GO" id="GO:0042790">
    <property type="term" value="P:nucleolar large rRNA transcription by RNA polymerase I"/>
    <property type="evidence" value="ECO:0007669"/>
    <property type="project" value="TreeGrafter"/>
</dbReference>
<dbReference type="InterPro" id="IPR053029">
    <property type="entry name" value="RNA_pol_I-specific_init_factor"/>
</dbReference>
<name>A0A371DN25_9APHY</name>
<dbReference type="STRING" id="139420.A0A371DN25"/>
<evidence type="ECO:0000256" key="1">
    <source>
        <dbReference type="SAM" id="MobiDB-lite"/>
    </source>
</evidence>
<dbReference type="GO" id="GO:0017025">
    <property type="term" value="F:TBP-class protein binding"/>
    <property type="evidence" value="ECO:0007669"/>
    <property type="project" value="TreeGrafter"/>
</dbReference>
<dbReference type="Proteomes" id="UP000256964">
    <property type="component" value="Unassembled WGS sequence"/>
</dbReference>
<protein>
    <submittedName>
        <fullName evidence="2">Uncharacterized protein</fullName>
    </submittedName>
</protein>
<sequence>MSSTDYSFLFSSLNAKQPTTARKVHIRRLYDILQLCIQRHDWVRAKRAWAILARCREVDWKVMWRTSVLLLGEGDPDTNDVQANEDRVRFLSLMMRQHPDERESILKELVLRLIHSGMYRRAMGELDLYLPSYPYQDNPVLHVYAGLVAIHLAQPAEEISEETRYDQGWDANRLRDARAHLERARAIDPSNVVANAFLSQLPGAIQSAQDRTAADSDDEKMDVDAAAQARKRART</sequence>
<dbReference type="GO" id="GO:0001181">
    <property type="term" value="F:RNA polymerase I general transcription initiation factor activity"/>
    <property type="evidence" value="ECO:0007669"/>
    <property type="project" value="InterPro"/>
</dbReference>
<dbReference type="PANTHER" id="PTHR28244:SF1">
    <property type="entry name" value="RNA POLYMERASE I-SPECIFIC TRANSCRIPTION INITIATION FACTOR RRN11"/>
    <property type="match status" value="1"/>
</dbReference>
<keyword evidence="3" id="KW-1185">Reference proteome</keyword>
<dbReference type="EMBL" id="KZ857386">
    <property type="protein sequence ID" value="RDX53940.1"/>
    <property type="molecule type" value="Genomic_DNA"/>
</dbReference>
<feature type="region of interest" description="Disordered" evidence="1">
    <location>
        <begin position="207"/>
        <end position="235"/>
    </location>
</feature>
<dbReference type="GO" id="GO:0001164">
    <property type="term" value="F:RNA polymerase I core promoter sequence-specific DNA binding"/>
    <property type="evidence" value="ECO:0007669"/>
    <property type="project" value="InterPro"/>
</dbReference>
<dbReference type="Pfam" id="PF04090">
    <property type="entry name" value="Rrn11"/>
    <property type="match status" value="1"/>
</dbReference>
<reference evidence="2 3" key="1">
    <citation type="journal article" date="2018" name="Biotechnol. Biofuels">
        <title>Integrative visual omics of the white-rot fungus Polyporus brumalis exposes the biotechnological potential of its oxidative enzymes for delignifying raw plant biomass.</title>
        <authorList>
            <person name="Miyauchi S."/>
            <person name="Rancon A."/>
            <person name="Drula E."/>
            <person name="Hage H."/>
            <person name="Chaduli D."/>
            <person name="Favel A."/>
            <person name="Grisel S."/>
            <person name="Henrissat B."/>
            <person name="Herpoel-Gimbert I."/>
            <person name="Ruiz-Duenas F.J."/>
            <person name="Chevret D."/>
            <person name="Hainaut M."/>
            <person name="Lin J."/>
            <person name="Wang M."/>
            <person name="Pangilinan J."/>
            <person name="Lipzen A."/>
            <person name="Lesage-Meessen L."/>
            <person name="Navarro D."/>
            <person name="Riley R."/>
            <person name="Grigoriev I.V."/>
            <person name="Zhou S."/>
            <person name="Raouche S."/>
            <person name="Rosso M.N."/>
        </authorList>
    </citation>
    <scope>NUCLEOTIDE SEQUENCE [LARGE SCALE GENOMIC DNA]</scope>
    <source>
        <strain evidence="2 3">BRFM 1820</strain>
    </source>
</reference>
<dbReference type="GO" id="GO:0070860">
    <property type="term" value="C:RNA polymerase I core factor complex"/>
    <property type="evidence" value="ECO:0007669"/>
    <property type="project" value="TreeGrafter"/>
</dbReference>
<dbReference type="AlphaFoldDB" id="A0A371DN25"/>
<organism evidence="2 3">
    <name type="scientific">Lentinus brumalis</name>
    <dbReference type="NCBI Taxonomy" id="2498619"/>
    <lineage>
        <taxon>Eukaryota</taxon>
        <taxon>Fungi</taxon>
        <taxon>Dikarya</taxon>
        <taxon>Basidiomycota</taxon>
        <taxon>Agaricomycotina</taxon>
        <taxon>Agaricomycetes</taxon>
        <taxon>Polyporales</taxon>
        <taxon>Polyporaceae</taxon>
        <taxon>Lentinus</taxon>
    </lineage>
</organism>
<dbReference type="PANTHER" id="PTHR28244">
    <property type="entry name" value="RNA POLYMERASE I-SPECIFIC TRANSCRIPTION INITIATION FACTOR RRN11"/>
    <property type="match status" value="1"/>
</dbReference>
<dbReference type="InterPro" id="IPR007224">
    <property type="entry name" value="TIF_Rrn11"/>
</dbReference>